<dbReference type="SUPFAM" id="SSF50978">
    <property type="entry name" value="WD40 repeat-like"/>
    <property type="match status" value="1"/>
</dbReference>
<evidence type="ECO:0000313" key="5">
    <source>
        <dbReference type="EMBL" id="KAK4223029.1"/>
    </source>
</evidence>
<dbReference type="GO" id="GO:0097361">
    <property type="term" value="C:cytosolic [4Fe-4S] assembly targeting complex"/>
    <property type="evidence" value="ECO:0007669"/>
    <property type="project" value="InterPro"/>
</dbReference>
<gene>
    <name evidence="3" type="primary">CIA1</name>
    <name evidence="5" type="ORF">QBC38DRAFT_60746</name>
</gene>
<evidence type="ECO:0000256" key="2">
    <source>
        <dbReference type="ARBA" id="ARBA00022737"/>
    </source>
</evidence>
<keyword evidence="6" id="KW-1185">Reference proteome</keyword>
<dbReference type="GO" id="GO:0016226">
    <property type="term" value="P:iron-sulfur cluster assembly"/>
    <property type="evidence" value="ECO:0007669"/>
    <property type="project" value="UniProtKB-UniRule"/>
</dbReference>
<dbReference type="Pfam" id="PF00400">
    <property type="entry name" value="WD40"/>
    <property type="match status" value="4"/>
</dbReference>
<dbReference type="PROSITE" id="PS50294">
    <property type="entry name" value="WD_REPEATS_REGION"/>
    <property type="match status" value="1"/>
</dbReference>
<comment type="caution">
    <text evidence="5">The sequence shown here is derived from an EMBL/GenBank/DDBJ whole genome shotgun (WGS) entry which is preliminary data.</text>
</comment>
<dbReference type="Gene3D" id="2.130.10.10">
    <property type="entry name" value="YVTN repeat-like/Quinoprotein amine dehydrogenase"/>
    <property type="match status" value="1"/>
</dbReference>
<dbReference type="PANTHER" id="PTHR19920:SF0">
    <property type="entry name" value="CYTOSOLIC IRON-SULFUR PROTEIN ASSEMBLY PROTEIN CIAO1-RELATED"/>
    <property type="match status" value="1"/>
</dbReference>
<protein>
    <recommendedName>
        <fullName evidence="3">Probable cytosolic iron-sulfur protein assembly protein 1</fullName>
    </recommendedName>
</protein>
<comment type="function">
    <text evidence="3">Essential component of the cytosolic iron-sulfur (Fe/S) protein assembly machinery. Required for the maturation of extramitochondrial Fe/S proteins.</text>
</comment>
<evidence type="ECO:0000256" key="1">
    <source>
        <dbReference type="ARBA" id="ARBA00022574"/>
    </source>
</evidence>
<proteinExistence type="inferred from homology"/>
<dbReference type="HAMAP" id="MF_03037">
    <property type="entry name" value="ciao1"/>
    <property type="match status" value="1"/>
</dbReference>
<organism evidence="5 6">
    <name type="scientific">Podospora fimiseda</name>
    <dbReference type="NCBI Taxonomy" id="252190"/>
    <lineage>
        <taxon>Eukaryota</taxon>
        <taxon>Fungi</taxon>
        <taxon>Dikarya</taxon>
        <taxon>Ascomycota</taxon>
        <taxon>Pezizomycotina</taxon>
        <taxon>Sordariomycetes</taxon>
        <taxon>Sordariomycetidae</taxon>
        <taxon>Sordariales</taxon>
        <taxon>Podosporaceae</taxon>
        <taxon>Podospora</taxon>
    </lineage>
</organism>
<feature type="repeat" description="WD" evidence="4">
    <location>
        <begin position="58"/>
        <end position="103"/>
    </location>
</feature>
<evidence type="ECO:0000256" key="4">
    <source>
        <dbReference type="PROSITE-ProRule" id="PRU00221"/>
    </source>
</evidence>
<evidence type="ECO:0000313" key="6">
    <source>
        <dbReference type="Proteomes" id="UP001301958"/>
    </source>
</evidence>
<name>A0AAN7BG73_9PEZI</name>
<dbReference type="InterPro" id="IPR001680">
    <property type="entry name" value="WD40_rpt"/>
</dbReference>
<dbReference type="InterPro" id="IPR036322">
    <property type="entry name" value="WD40_repeat_dom_sf"/>
</dbReference>
<dbReference type="EMBL" id="MU865443">
    <property type="protein sequence ID" value="KAK4223029.1"/>
    <property type="molecule type" value="Genomic_DNA"/>
</dbReference>
<keyword evidence="2" id="KW-0677">Repeat</keyword>
<sequence length="386" mass="43850">MPPPTKAIISPLPPFQPDLYIRAWSSHPHPTLPLIATTHDKSVTIFSLSTLSKHSSLTGGHSRSIRSAAWQPSSTPSTLKLVTGSFDATAGIWTYDQSGTLEKNVSAEEDEWEFNLVLEGHENEIKSVAFSPTGQFLATCSRDKSVWIWEEVEEEEWETVAVLSEHEGDVKFVSWMPEYKSQKGRRFGEDCLVSASYDDTVRVWREDMDGEWVCVCVLTEFGGTVWAVEWEKEKEGGEGGICKWRFITACQDGSVKVWQRKDEPEGEEKEENKDWSIPNRMRRELREEWICVGELPRVHEREVYSVCWNKKGVVATTGGDGKLVLYGEDKEGKWKVLGQVEGAHGDYEVNHVVWCRRWDGGRKGEEEMLVSTGDDGVVRGWEVKFE</sequence>
<reference evidence="5" key="1">
    <citation type="journal article" date="2023" name="Mol. Phylogenet. Evol.">
        <title>Genome-scale phylogeny and comparative genomics of the fungal order Sordariales.</title>
        <authorList>
            <person name="Hensen N."/>
            <person name="Bonometti L."/>
            <person name="Westerberg I."/>
            <person name="Brannstrom I.O."/>
            <person name="Guillou S."/>
            <person name="Cros-Aarteil S."/>
            <person name="Calhoun S."/>
            <person name="Haridas S."/>
            <person name="Kuo A."/>
            <person name="Mondo S."/>
            <person name="Pangilinan J."/>
            <person name="Riley R."/>
            <person name="LaButti K."/>
            <person name="Andreopoulos B."/>
            <person name="Lipzen A."/>
            <person name="Chen C."/>
            <person name="Yan M."/>
            <person name="Daum C."/>
            <person name="Ng V."/>
            <person name="Clum A."/>
            <person name="Steindorff A."/>
            <person name="Ohm R.A."/>
            <person name="Martin F."/>
            <person name="Silar P."/>
            <person name="Natvig D.O."/>
            <person name="Lalanne C."/>
            <person name="Gautier V."/>
            <person name="Ament-Velasquez S.L."/>
            <person name="Kruys A."/>
            <person name="Hutchinson M.I."/>
            <person name="Powell A.J."/>
            <person name="Barry K."/>
            <person name="Miller A.N."/>
            <person name="Grigoriev I.V."/>
            <person name="Debuchy R."/>
            <person name="Gladieux P."/>
            <person name="Hiltunen Thoren M."/>
            <person name="Johannesson H."/>
        </authorList>
    </citation>
    <scope>NUCLEOTIDE SEQUENCE</scope>
    <source>
        <strain evidence="5">CBS 990.96</strain>
    </source>
</reference>
<dbReference type="AlphaFoldDB" id="A0AAN7BG73"/>
<dbReference type="PROSITE" id="PS50082">
    <property type="entry name" value="WD_REPEATS_2"/>
    <property type="match status" value="2"/>
</dbReference>
<dbReference type="PANTHER" id="PTHR19920">
    <property type="entry name" value="WD40 PROTEIN CIAO1"/>
    <property type="match status" value="1"/>
</dbReference>
<feature type="repeat" description="WD" evidence="4">
    <location>
        <begin position="118"/>
        <end position="150"/>
    </location>
</feature>
<accession>A0AAN7BG73</accession>
<dbReference type="InterPro" id="IPR028608">
    <property type="entry name" value="CIAO1/Cia1"/>
</dbReference>
<comment type="similarity">
    <text evidence="3">Belongs to the WD repeat CIA1 family.</text>
</comment>
<dbReference type="SMART" id="SM00320">
    <property type="entry name" value="WD40"/>
    <property type="match status" value="6"/>
</dbReference>
<dbReference type="InterPro" id="IPR015943">
    <property type="entry name" value="WD40/YVTN_repeat-like_dom_sf"/>
</dbReference>
<reference evidence="5" key="2">
    <citation type="submission" date="2023-05" db="EMBL/GenBank/DDBJ databases">
        <authorList>
            <consortium name="Lawrence Berkeley National Laboratory"/>
            <person name="Steindorff A."/>
            <person name="Hensen N."/>
            <person name="Bonometti L."/>
            <person name="Westerberg I."/>
            <person name="Brannstrom I.O."/>
            <person name="Guillou S."/>
            <person name="Cros-Aarteil S."/>
            <person name="Calhoun S."/>
            <person name="Haridas S."/>
            <person name="Kuo A."/>
            <person name="Mondo S."/>
            <person name="Pangilinan J."/>
            <person name="Riley R."/>
            <person name="Labutti K."/>
            <person name="Andreopoulos B."/>
            <person name="Lipzen A."/>
            <person name="Chen C."/>
            <person name="Yanf M."/>
            <person name="Daum C."/>
            <person name="Ng V."/>
            <person name="Clum A."/>
            <person name="Ohm R."/>
            <person name="Martin F."/>
            <person name="Silar P."/>
            <person name="Natvig D."/>
            <person name="Lalanne C."/>
            <person name="Gautier V."/>
            <person name="Ament-Velasquez S.L."/>
            <person name="Kruys A."/>
            <person name="Hutchinson M.I."/>
            <person name="Powell A.J."/>
            <person name="Barry K."/>
            <person name="Miller A.N."/>
            <person name="Grigoriev I.V."/>
            <person name="Debuchy R."/>
            <person name="Gladieux P."/>
            <person name="Thoren M.H."/>
            <person name="Johannesson H."/>
        </authorList>
    </citation>
    <scope>NUCLEOTIDE SEQUENCE</scope>
    <source>
        <strain evidence="5">CBS 990.96</strain>
    </source>
</reference>
<dbReference type="Proteomes" id="UP001301958">
    <property type="component" value="Unassembled WGS sequence"/>
</dbReference>
<keyword evidence="1 4" id="KW-0853">WD repeat</keyword>
<evidence type="ECO:0000256" key="3">
    <source>
        <dbReference type="HAMAP-Rule" id="MF_03037"/>
    </source>
</evidence>